<reference evidence="2" key="1">
    <citation type="submission" date="2015-08" db="EMBL/GenBank/DDBJ databases">
        <authorList>
            <person name="Babu N.S."/>
            <person name="Beckwith C.J."/>
            <person name="Beseler K.G."/>
            <person name="Brison A."/>
            <person name="Carone J.V."/>
            <person name="Caskin T.P."/>
            <person name="Diamond M."/>
            <person name="Durham M.E."/>
            <person name="Foxe J.M."/>
            <person name="Go M."/>
            <person name="Henderson B.A."/>
            <person name="Jones I.B."/>
            <person name="McGettigan J.A."/>
            <person name="Micheletti S.J."/>
            <person name="Nasrallah M.E."/>
            <person name="Ortiz D."/>
            <person name="Piller C.R."/>
            <person name="Privatt S.R."/>
            <person name="Schneider S.L."/>
            <person name="Sharp S."/>
            <person name="Smith T.C."/>
            <person name="Stanton J.D."/>
            <person name="Ullery H.E."/>
            <person name="Wilson R.J."/>
            <person name="Serrano M.G."/>
            <person name="Buck G."/>
            <person name="Lee V."/>
            <person name="Wang Y."/>
            <person name="Carvalho R."/>
            <person name="Voegtly L."/>
            <person name="Shi R."/>
            <person name="Duckworth R."/>
            <person name="Johnson A."/>
            <person name="Loviza R."/>
            <person name="Walstead R."/>
            <person name="Shah Z."/>
            <person name="Kiflezghi M."/>
            <person name="Wade K."/>
            <person name="Ball S.L."/>
            <person name="Bradley K.W."/>
            <person name="Asai D.J."/>
            <person name="Bowman C.A."/>
            <person name="Russell D.A."/>
            <person name="Pope W.H."/>
            <person name="Jacobs-Sera D."/>
            <person name="Hendrix R.W."/>
            <person name="Hatfull G.F."/>
        </authorList>
    </citation>
    <scope>NUCLEOTIDE SEQUENCE</scope>
</reference>
<dbReference type="AlphaFoldDB" id="A0A1D2A8G7"/>
<feature type="domain" description="RecA family profile 1" evidence="1">
    <location>
        <begin position="28"/>
        <end position="215"/>
    </location>
</feature>
<dbReference type="PANTHER" id="PTHR46644">
    <property type="entry name" value="DNA REPAIR PROTEIN XRCC2"/>
    <property type="match status" value="1"/>
</dbReference>
<sequence>MSQHELLHQWVTWLAPSETAAAFLGRVRLEPLITGTPLLDRLCPLPLRPGHVVEVAGPSGSGKTDLLVQIAVHCILGRSVGGEEGNILFMDLDGKFDVLRVLQQLHASLKGAQGLVLSDAHMDKEVGHALSRLHVMHCPSPAAFLDGLQSAGELMASWPGTPCLLVDNVAAFFHLERAAGAAAGEQGASMHARALGTLRDLACAKQAVVVASKLSLFGPQQDRSTSAEGGALGHREFMPRAWQDSVTHRLLLAPAAPAKVAGPLFVATWDMPACSGRHYFDISDAGICML</sequence>
<dbReference type="SUPFAM" id="SSF52540">
    <property type="entry name" value="P-loop containing nucleoside triphosphate hydrolases"/>
    <property type="match status" value="1"/>
</dbReference>
<protein>
    <recommendedName>
        <fullName evidence="1">RecA family profile 1 domain-containing protein</fullName>
    </recommendedName>
</protein>
<dbReference type="GO" id="GO:0033063">
    <property type="term" value="C:Rad51B-Rad51C-Rad51D-XRCC2 complex"/>
    <property type="evidence" value="ECO:0007669"/>
    <property type="project" value="InterPro"/>
</dbReference>
<name>A0A1D2A8G7_AUXPR</name>
<organism evidence="2">
    <name type="scientific">Auxenochlorella protothecoides</name>
    <name type="common">Green microalga</name>
    <name type="synonym">Chlorella protothecoides</name>
    <dbReference type="NCBI Taxonomy" id="3075"/>
    <lineage>
        <taxon>Eukaryota</taxon>
        <taxon>Viridiplantae</taxon>
        <taxon>Chlorophyta</taxon>
        <taxon>core chlorophytes</taxon>
        <taxon>Trebouxiophyceae</taxon>
        <taxon>Chlorellales</taxon>
        <taxon>Chlorellaceae</taxon>
        <taxon>Auxenochlorella</taxon>
    </lineage>
</organism>
<dbReference type="EMBL" id="GDKF01003148">
    <property type="protein sequence ID" value="JAT75474.1"/>
    <property type="molecule type" value="Transcribed_RNA"/>
</dbReference>
<dbReference type="InterPro" id="IPR030547">
    <property type="entry name" value="XRCC2"/>
</dbReference>
<evidence type="ECO:0000259" key="1">
    <source>
        <dbReference type="PROSITE" id="PS50162"/>
    </source>
</evidence>
<dbReference type="GO" id="GO:0005524">
    <property type="term" value="F:ATP binding"/>
    <property type="evidence" value="ECO:0007669"/>
    <property type="project" value="InterPro"/>
</dbReference>
<accession>A0A1D2A8G7</accession>
<dbReference type="InterPro" id="IPR020588">
    <property type="entry name" value="RecA_ATP-bd"/>
</dbReference>
<dbReference type="PANTHER" id="PTHR46644:SF2">
    <property type="entry name" value="DNA REPAIR PROTEIN XRCC2"/>
    <property type="match status" value="1"/>
</dbReference>
<dbReference type="Pfam" id="PF13481">
    <property type="entry name" value="AAA_25"/>
    <property type="match status" value="1"/>
</dbReference>
<dbReference type="GO" id="GO:0005657">
    <property type="term" value="C:replication fork"/>
    <property type="evidence" value="ECO:0007669"/>
    <property type="project" value="InterPro"/>
</dbReference>
<dbReference type="InterPro" id="IPR027417">
    <property type="entry name" value="P-loop_NTPase"/>
</dbReference>
<evidence type="ECO:0000313" key="2">
    <source>
        <dbReference type="EMBL" id="JAT75474.1"/>
    </source>
</evidence>
<gene>
    <name evidence="2" type="ORF">g.49353</name>
</gene>
<dbReference type="GO" id="GO:0003677">
    <property type="term" value="F:DNA binding"/>
    <property type="evidence" value="ECO:0007669"/>
    <property type="project" value="InterPro"/>
</dbReference>
<dbReference type="GO" id="GO:0140664">
    <property type="term" value="F:ATP-dependent DNA damage sensor activity"/>
    <property type="evidence" value="ECO:0007669"/>
    <property type="project" value="InterPro"/>
</dbReference>
<dbReference type="GO" id="GO:0000724">
    <property type="term" value="P:double-strand break repair via homologous recombination"/>
    <property type="evidence" value="ECO:0007669"/>
    <property type="project" value="InterPro"/>
</dbReference>
<proteinExistence type="predicted"/>
<dbReference type="Gene3D" id="3.40.50.300">
    <property type="entry name" value="P-loop containing nucleotide triphosphate hydrolases"/>
    <property type="match status" value="1"/>
</dbReference>
<dbReference type="PROSITE" id="PS50162">
    <property type="entry name" value="RECA_2"/>
    <property type="match status" value="1"/>
</dbReference>